<protein>
    <submittedName>
        <fullName evidence="1">Uncharacterized protein</fullName>
    </submittedName>
</protein>
<proteinExistence type="predicted"/>
<dbReference type="GeneID" id="30147220"/>
<name>A0A1E3QP77_9ASCO</name>
<dbReference type="Proteomes" id="UP000094336">
    <property type="component" value="Unassembled WGS sequence"/>
</dbReference>
<sequence>MVHAKKKYELKETVTVPTETTASIYALQGVLPFPLPSSLPSSRVVKILPETYFRDVSPRVYPARRRPGKRLCNG</sequence>
<dbReference type="EMBL" id="KV454434">
    <property type="protein sequence ID" value="ODQ78787.1"/>
    <property type="molecule type" value="Genomic_DNA"/>
</dbReference>
<accession>A0A1E3QP77</accession>
<gene>
    <name evidence="1" type="ORF">BABINDRAFT_162468</name>
</gene>
<dbReference type="AlphaFoldDB" id="A0A1E3QP77"/>
<reference evidence="2" key="1">
    <citation type="submission" date="2016-05" db="EMBL/GenBank/DDBJ databases">
        <title>Comparative genomics of biotechnologically important yeasts.</title>
        <authorList>
            <consortium name="DOE Joint Genome Institute"/>
            <person name="Riley R."/>
            <person name="Haridas S."/>
            <person name="Wolfe K.H."/>
            <person name="Lopes M.R."/>
            <person name="Hittinger C.T."/>
            <person name="Goker M."/>
            <person name="Salamov A."/>
            <person name="Wisecaver J."/>
            <person name="Long T.M."/>
            <person name="Aerts A.L."/>
            <person name="Barry K."/>
            <person name="Choi C."/>
            <person name="Clum A."/>
            <person name="Coughlan A.Y."/>
            <person name="Deshpande S."/>
            <person name="Douglass A.P."/>
            <person name="Hanson S.J."/>
            <person name="Klenk H.-P."/>
            <person name="Labutti K."/>
            <person name="Lapidus A."/>
            <person name="Lindquist E."/>
            <person name="Lipzen A."/>
            <person name="Meier-Kolthoff J.P."/>
            <person name="Ohm R.A."/>
            <person name="Otillar R.P."/>
            <person name="Pangilinan J."/>
            <person name="Peng Y."/>
            <person name="Rokas A."/>
            <person name="Rosa C.A."/>
            <person name="Scheuner C."/>
            <person name="Sibirny A.A."/>
            <person name="Slot J.C."/>
            <person name="Stielow J.B."/>
            <person name="Sun H."/>
            <person name="Kurtzman C.P."/>
            <person name="Blackwell M."/>
            <person name="Grigoriev I.V."/>
            <person name="Jeffries T.W."/>
        </authorList>
    </citation>
    <scope>NUCLEOTIDE SEQUENCE [LARGE SCALE GENOMIC DNA]</scope>
    <source>
        <strain evidence="2">NRRL Y-12698</strain>
    </source>
</reference>
<dbReference type="RefSeq" id="XP_018984115.1">
    <property type="nucleotide sequence ID" value="XM_019129367.1"/>
</dbReference>
<evidence type="ECO:0000313" key="2">
    <source>
        <dbReference type="Proteomes" id="UP000094336"/>
    </source>
</evidence>
<organism evidence="1 2">
    <name type="scientific">Babjeviella inositovora NRRL Y-12698</name>
    <dbReference type="NCBI Taxonomy" id="984486"/>
    <lineage>
        <taxon>Eukaryota</taxon>
        <taxon>Fungi</taxon>
        <taxon>Dikarya</taxon>
        <taxon>Ascomycota</taxon>
        <taxon>Saccharomycotina</taxon>
        <taxon>Pichiomycetes</taxon>
        <taxon>Serinales incertae sedis</taxon>
        <taxon>Babjeviella</taxon>
    </lineage>
</organism>
<evidence type="ECO:0000313" key="1">
    <source>
        <dbReference type="EMBL" id="ODQ78787.1"/>
    </source>
</evidence>
<keyword evidence="2" id="KW-1185">Reference proteome</keyword>